<dbReference type="GO" id="GO:0032259">
    <property type="term" value="P:methylation"/>
    <property type="evidence" value="ECO:0007669"/>
    <property type="project" value="UniProtKB-KW"/>
</dbReference>
<dbReference type="InterPro" id="IPR002723">
    <property type="entry name" value="BpsA_C"/>
</dbReference>
<dbReference type="STRING" id="1618342.UY40_C0016G0004"/>
<sequence>MISSFRPPAKRQLDQFGVTEETLAKRAGLLAERGFLTDTKLLFLGDYDLTSLACLPRIKNTELWVLDIDEEVLEVIEKEGKGAVATVSHNLVSPLPKKLKSSFDGVFTDPPYTPEGVSLFLSRALEALAEGPRSRIFLSYRSLDPVRVKGVQDVISKLGLAVEELLPRFNEYLNAKTIGNFSDLYILAPTPKSKPLVSGQYQGKIYTNE</sequence>
<keyword evidence="2" id="KW-0489">Methyltransferase</keyword>
<dbReference type="PROSITE" id="PS00092">
    <property type="entry name" value="N6_MTASE"/>
    <property type="match status" value="1"/>
</dbReference>
<comment type="caution">
    <text evidence="2">The sequence shown here is derived from an EMBL/GenBank/DDBJ whole genome shotgun (WGS) entry which is preliminary data.</text>
</comment>
<gene>
    <name evidence="2" type="ORF">UY40_C0016G0004</name>
</gene>
<proteinExistence type="predicted"/>
<dbReference type="CDD" id="cd02440">
    <property type="entry name" value="AdoMet_MTases"/>
    <property type="match status" value="1"/>
</dbReference>
<dbReference type="InterPro" id="IPR002052">
    <property type="entry name" value="DNA_methylase_N6_adenine_CS"/>
</dbReference>
<dbReference type="AlphaFoldDB" id="A0A0G1YGJ7"/>
<dbReference type="Pfam" id="PF01861">
    <property type="entry name" value="BpsA_C"/>
    <property type="match status" value="1"/>
</dbReference>
<dbReference type="GO" id="GO:0008168">
    <property type="term" value="F:methyltransferase activity"/>
    <property type="evidence" value="ECO:0007669"/>
    <property type="project" value="UniProtKB-KW"/>
</dbReference>
<reference evidence="2 3" key="1">
    <citation type="journal article" date="2015" name="Nature">
        <title>rRNA introns, odd ribosomes, and small enigmatic genomes across a large radiation of phyla.</title>
        <authorList>
            <person name="Brown C.T."/>
            <person name="Hug L.A."/>
            <person name="Thomas B.C."/>
            <person name="Sharon I."/>
            <person name="Castelle C.J."/>
            <person name="Singh A."/>
            <person name="Wilkins M.J."/>
            <person name="Williams K.H."/>
            <person name="Banfield J.F."/>
        </authorList>
    </citation>
    <scope>NUCLEOTIDE SEQUENCE [LARGE SCALE GENOMIC DNA]</scope>
</reference>
<dbReference type="InterPro" id="IPR029063">
    <property type="entry name" value="SAM-dependent_MTases_sf"/>
</dbReference>
<keyword evidence="2" id="KW-0808">Transferase</keyword>
<feature type="domain" description="N(4)-bis(aminopropyl)spermidine synthase C-terminal" evidence="1">
    <location>
        <begin position="5"/>
        <end position="182"/>
    </location>
</feature>
<evidence type="ECO:0000313" key="3">
    <source>
        <dbReference type="Proteomes" id="UP000034119"/>
    </source>
</evidence>
<evidence type="ECO:0000259" key="1">
    <source>
        <dbReference type="Pfam" id="PF01861"/>
    </source>
</evidence>
<organism evidence="2 3">
    <name type="scientific">candidate division CPR1 bacterium GW2011_GWC1_49_13</name>
    <dbReference type="NCBI Taxonomy" id="1618342"/>
    <lineage>
        <taxon>Bacteria</taxon>
        <taxon>candidate division CPR1</taxon>
    </lineage>
</organism>
<dbReference type="GO" id="GO:0006596">
    <property type="term" value="P:polyamine biosynthetic process"/>
    <property type="evidence" value="ECO:0007669"/>
    <property type="project" value="TreeGrafter"/>
</dbReference>
<dbReference type="InterPro" id="IPR051720">
    <property type="entry name" value="rRNA_MeTrfase/Polyamine_Synth"/>
</dbReference>
<dbReference type="PANTHER" id="PTHR23290:SF0">
    <property type="entry name" value="RRNA N6-ADENOSINE-METHYLTRANSFERASE METTL5"/>
    <property type="match status" value="1"/>
</dbReference>
<dbReference type="EMBL" id="LCPW01000016">
    <property type="protein sequence ID" value="KKW05524.1"/>
    <property type="molecule type" value="Genomic_DNA"/>
</dbReference>
<dbReference type="Proteomes" id="UP000034119">
    <property type="component" value="Unassembled WGS sequence"/>
</dbReference>
<name>A0A0G1YGJ7_9BACT</name>
<dbReference type="GO" id="GO:0003676">
    <property type="term" value="F:nucleic acid binding"/>
    <property type="evidence" value="ECO:0007669"/>
    <property type="project" value="InterPro"/>
</dbReference>
<evidence type="ECO:0000313" key="2">
    <source>
        <dbReference type="EMBL" id="KKW05524.1"/>
    </source>
</evidence>
<accession>A0A0G1YGJ7</accession>
<dbReference type="SUPFAM" id="SSF53335">
    <property type="entry name" value="S-adenosyl-L-methionine-dependent methyltransferases"/>
    <property type="match status" value="1"/>
</dbReference>
<protein>
    <submittedName>
        <fullName evidence="2">Methyltransferases-like protein</fullName>
    </submittedName>
</protein>
<dbReference type="PANTHER" id="PTHR23290">
    <property type="entry name" value="RRNA N6-ADENOSINE-METHYLTRANSFERASE METTL5"/>
    <property type="match status" value="1"/>
</dbReference>
<dbReference type="Gene3D" id="3.40.50.150">
    <property type="entry name" value="Vaccinia Virus protein VP39"/>
    <property type="match status" value="1"/>
</dbReference>